<keyword evidence="5" id="KW-1185">Reference proteome</keyword>
<dbReference type="EMBL" id="JBJUIK010000001">
    <property type="protein sequence ID" value="KAL3538657.1"/>
    <property type="molecule type" value="Genomic_DNA"/>
</dbReference>
<name>A0ABD3B523_9GENT</name>
<accession>A0ABD3B523</accession>
<gene>
    <name evidence="4" type="ORF">ACH5RR_002023</name>
</gene>
<evidence type="ECO:0000259" key="3">
    <source>
        <dbReference type="Pfam" id="PF00656"/>
    </source>
</evidence>
<feature type="region of interest" description="Disordered" evidence="2">
    <location>
        <begin position="83"/>
        <end position="102"/>
    </location>
</feature>
<dbReference type="PANTHER" id="PTHR48104:SF2">
    <property type="entry name" value="METACASPASE-1-LIKE ISOFORM X1"/>
    <property type="match status" value="1"/>
</dbReference>
<dbReference type="Pfam" id="PF00656">
    <property type="entry name" value="Peptidase_C14"/>
    <property type="match status" value="1"/>
</dbReference>
<proteinExistence type="inferred from homology"/>
<evidence type="ECO:0000313" key="5">
    <source>
        <dbReference type="Proteomes" id="UP001630127"/>
    </source>
</evidence>
<feature type="compositionally biased region" description="Polar residues" evidence="2">
    <location>
        <begin position="85"/>
        <end position="96"/>
    </location>
</feature>
<reference evidence="4 5" key="1">
    <citation type="submission" date="2024-11" db="EMBL/GenBank/DDBJ databases">
        <title>A near-complete genome assembly of Cinchona calisaya.</title>
        <authorList>
            <person name="Lian D.C."/>
            <person name="Zhao X.W."/>
            <person name="Wei L."/>
        </authorList>
    </citation>
    <scope>NUCLEOTIDE SEQUENCE [LARGE SCALE GENOMIC DNA]</scope>
    <source>
        <tissue evidence="4">Nenye</tissue>
    </source>
</reference>
<dbReference type="AlphaFoldDB" id="A0ABD3B523"/>
<organism evidence="4 5">
    <name type="scientific">Cinchona calisaya</name>
    <dbReference type="NCBI Taxonomy" id="153742"/>
    <lineage>
        <taxon>Eukaryota</taxon>
        <taxon>Viridiplantae</taxon>
        <taxon>Streptophyta</taxon>
        <taxon>Embryophyta</taxon>
        <taxon>Tracheophyta</taxon>
        <taxon>Spermatophyta</taxon>
        <taxon>Magnoliopsida</taxon>
        <taxon>eudicotyledons</taxon>
        <taxon>Gunneridae</taxon>
        <taxon>Pentapetalae</taxon>
        <taxon>asterids</taxon>
        <taxon>lamiids</taxon>
        <taxon>Gentianales</taxon>
        <taxon>Rubiaceae</taxon>
        <taxon>Cinchonoideae</taxon>
        <taxon>Cinchoneae</taxon>
        <taxon>Cinchona</taxon>
    </lineage>
</organism>
<dbReference type="InterPro" id="IPR011600">
    <property type="entry name" value="Pept_C14_caspase"/>
</dbReference>
<comment type="caution">
    <text evidence="4">The sequence shown here is derived from an EMBL/GenBank/DDBJ whole genome shotgun (WGS) entry which is preliminary data.</text>
</comment>
<evidence type="ECO:0000256" key="1">
    <source>
        <dbReference type="ARBA" id="ARBA00009005"/>
    </source>
</evidence>
<evidence type="ECO:0000313" key="4">
    <source>
        <dbReference type="EMBL" id="KAL3538657.1"/>
    </source>
</evidence>
<dbReference type="Gene3D" id="3.40.50.12660">
    <property type="match status" value="1"/>
</dbReference>
<comment type="similarity">
    <text evidence="1">Belongs to the peptidase C14B family.</text>
</comment>
<evidence type="ECO:0000256" key="2">
    <source>
        <dbReference type="SAM" id="MobiDB-lite"/>
    </source>
</evidence>
<sequence>MAIRNIRGKCQWCGMKLLVSLQTKRARCTFCQRIIEFQHNTNGYFYLGVNGNSYGTSTNIYDDTCIPAYSSQESESEVSFGISKWPTTSQGNQDNISSTSSSSCTERKGLRVLCQKISDTIYPNSSCPRPRSSPSFIQCVTARISDTPPRGKRALLCGVSYGKKRKFKNQGAIQDVTSMAKLLIEKFSFPTNGILVLAEYMSYEPPTRNNILRALEWLVKDIQSGDSLVFYFSGHGLRQPEFEGDEIDGFDEAIFPLDFETAGPIIDNDINELIVRPLNEDIMLHAIIDACHSGTALDLPYVYDTDRSRWKDYYSPSDAYKGTNGGKAICFSAWEDHQEVAYTSVFSSEKITSGVITYTFIRAIMENQEITYRDILKSMQNAVEDAKNCQLNRAIHRKILQVPLLSSSQVFDVNEVLKL</sequence>
<protein>
    <recommendedName>
        <fullName evidence="3">Peptidase C14 caspase domain-containing protein</fullName>
    </recommendedName>
</protein>
<dbReference type="InterPro" id="IPR029030">
    <property type="entry name" value="Caspase-like_dom_sf"/>
</dbReference>
<dbReference type="PANTHER" id="PTHR48104">
    <property type="entry name" value="METACASPASE-4"/>
    <property type="match status" value="1"/>
</dbReference>
<dbReference type="InterPro" id="IPR050452">
    <property type="entry name" value="Metacaspase"/>
</dbReference>
<dbReference type="Proteomes" id="UP001630127">
    <property type="component" value="Unassembled WGS sequence"/>
</dbReference>
<feature type="domain" description="Peptidase C14 caspase" evidence="3">
    <location>
        <begin position="152"/>
        <end position="409"/>
    </location>
</feature>
<dbReference type="SUPFAM" id="SSF52129">
    <property type="entry name" value="Caspase-like"/>
    <property type="match status" value="1"/>
</dbReference>